<evidence type="ECO:0000256" key="1">
    <source>
        <dbReference type="ARBA" id="ARBA00007594"/>
    </source>
</evidence>
<dbReference type="NCBIfam" id="TIGR01308">
    <property type="entry name" value="rpmD_bact"/>
    <property type="match status" value="1"/>
</dbReference>
<dbReference type="EMBL" id="JACIEE010000006">
    <property type="protein sequence ID" value="MBB3977966.1"/>
    <property type="molecule type" value="Genomic_DNA"/>
</dbReference>
<dbReference type="GO" id="GO:0006412">
    <property type="term" value="P:translation"/>
    <property type="evidence" value="ECO:0007669"/>
    <property type="project" value="UniProtKB-UniRule"/>
</dbReference>
<dbReference type="GO" id="GO:0022625">
    <property type="term" value="C:cytosolic large ribosomal subunit"/>
    <property type="evidence" value="ECO:0007669"/>
    <property type="project" value="TreeGrafter"/>
</dbReference>
<comment type="similarity">
    <text evidence="1 5">Belongs to the universal ribosomal protein uL30 family.</text>
</comment>
<dbReference type="RefSeq" id="WP_183805939.1">
    <property type="nucleotide sequence ID" value="NZ_JACIEE010000006.1"/>
</dbReference>
<keyword evidence="4 5" id="KW-0687">Ribonucleoprotein</keyword>
<dbReference type="AlphaFoldDB" id="A0A7W6DB14"/>
<evidence type="ECO:0000313" key="7">
    <source>
        <dbReference type="EMBL" id="MBB3977966.1"/>
    </source>
</evidence>
<name>A0A7W6DB14_9HYPH</name>
<comment type="caution">
    <text evidence="7">The sequence shown here is derived from an EMBL/GenBank/DDBJ whole genome shotgun (WGS) entry which is preliminary data.</text>
</comment>
<proteinExistence type="inferred from homology"/>
<organism evidence="7 8">
    <name type="scientific">Mycoplana azooxidifex</name>
    <dbReference type="NCBI Taxonomy" id="1636188"/>
    <lineage>
        <taxon>Bacteria</taxon>
        <taxon>Pseudomonadati</taxon>
        <taxon>Pseudomonadota</taxon>
        <taxon>Alphaproteobacteria</taxon>
        <taxon>Hyphomicrobiales</taxon>
        <taxon>Rhizobiaceae</taxon>
        <taxon>Mycoplana</taxon>
    </lineage>
</organism>
<dbReference type="SUPFAM" id="SSF55129">
    <property type="entry name" value="Ribosomal protein L30p/L7e"/>
    <property type="match status" value="1"/>
</dbReference>
<evidence type="ECO:0000313" key="8">
    <source>
        <dbReference type="Proteomes" id="UP000574761"/>
    </source>
</evidence>
<dbReference type="PIRSF" id="PIRSF002211">
    <property type="entry name" value="Ribosomal_L30_bac-type"/>
    <property type="match status" value="1"/>
</dbReference>
<evidence type="ECO:0000256" key="3">
    <source>
        <dbReference type="ARBA" id="ARBA00022980"/>
    </source>
</evidence>
<evidence type="ECO:0000256" key="5">
    <source>
        <dbReference type="HAMAP-Rule" id="MF_01371"/>
    </source>
</evidence>
<accession>A0A7W6DB14</accession>
<evidence type="ECO:0000259" key="6">
    <source>
        <dbReference type="Pfam" id="PF00327"/>
    </source>
</evidence>
<keyword evidence="3 5" id="KW-0689">Ribosomal protein</keyword>
<dbReference type="HAMAP" id="MF_01371_B">
    <property type="entry name" value="Ribosomal_uL30_B"/>
    <property type="match status" value="1"/>
</dbReference>
<dbReference type="Proteomes" id="UP000574761">
    <property type="component" value="Unassembled WGS sequence"/>
</dbReference>
<feature type="domain" description="Large ribosomal subunit protein uL30-like ferredoxin-like fold" evidence="6">
    <location>
        <begin position="13"/>
        <end position="61"/>
    </location>
</feature>
<dbReference type="GO" id="GO:0003735">
    <property type="term" value="F:structural constituent of ribosome"/>
    <property type="evidence" value="ECO:0007669"/>
    <property type="project" value="InterPro"/>
</dbReference>
<dbReference type="Pfam" id="PF00327">
    <property type="entry name" value="Ribosomal_L30"/>
    <property type="match status" value="1"/>
</dbReference>
<comment type="subunit">
    <text evidence="2 5">Part of the 50S ribosomal subunit.</text>
</comment>
<dbReference type="PANTHER" id="PTHR15892:SF2">
    <property type="entry name" value="LARGE RIBOSOMAL SUBUNIT PROTEIN UL30M"/>
    <property type="match status" value="1"/>
</dbReference>
<protein>
    <recommendedName>
        <fullName evidence="5">Large ribosomal subunit protein uL30</fullName>
    </recommendedName>
</protein>
<evidence type="ECO:0000256" key="2">
    <source>
        <dbReference type="ARBA" id="ARBA00011838"/>
    </source>
</evidence>
<evidence type="ECO:0000256" key="4">
    <source>
        <dbReference type="ARBA" id="ARBA00023274"/>
    </source>
</evidence>
<dbReference type="InterPro" id="IPR016082">
    <property type="entry name" value="Ribosomal_uL30_ferredoxin-like"/>
</dbReference>
<dbReference type="PANTHER" id="PTHR15892">
    <property type="entry name" value="MITOCHONDRIAL RIBOSOMAL PROTEIN L30"/>
    <property type="match status" value="1"/>
</dbReference>
<gene>
    <name evidence="5" type="primary">rpmD</name>
    <name evidence="7" type="ORF">GGQ64_003180</name>
</gene>
<dbReference type="Gene3D" id="3.30.1390.20">
    <property type="entry name" value="Ribosomal protein L30, ferredoxin-like fold domain"/>
    <property type="match status" value="1"/>
</dbReference>
<keyword evidence="8" id="KW-1185">Reference proteome</keyword>
<sequence length="67" mass="7504">MAKKETAKKTVSVEQIGSPIRRPAIQRQTLIGLGLNKMHRVSTLEDTPSVRGMIRAVQHLVRVVDEK</sequence>
<dbReference type="InterPro" id="IPR005996">
    <property type="entry name" value="Ribosomal_uL30_bac-type"/>
</dbReference>
<reference evidence="7 8" key="1">
    <citation type="submission" date="2020-08" db="EMBL/GenBank/DDBJ databases">
        <title>Genomic Encyclopedia of Type Strains, Phase IV (KMG-IV): sequencing the most valuable type-strain genomes for metagenomic binning, comparative biology and taxonomic classification.</title>
        <authorList>
            <person name="Goeker M."/>
        </authorList>
    </citation>
    <scope>NUCLEOTIDE SEQUENCE [LARGE SCALE GENOMIC DNA]</scope>
    <source>
        <strain evidence="7 8">DSM 100211</strain>
    </source>
</reference>
<dbReference type="InterPro" id="IPR036919">
    <property type="entry name" value="Ribo_uL30_ferredoxin-like_sf"/>
</dbReference>
<dbReference type="CDD" id="cd01658">
    <property type="entry name" value="Ribosomal_L30"/>
    <property type="match status" value="1"/>
</dbReference>